<organism evidence="1 2">
    <name type="scientific">Mobilisporobacter senegalensis</name>
    <dbReference type="NCBI Taxonomy" id="1329262"/>
    <lineage>
        <taxon>Bacteria</taxon>
        <taxon>Bacillati</taxon>
        <taxon>Bacillota</taxon>
        <taxon>Clostridia</taxon>
        <taxon>Lachnospirales</taxon>
        <taxon>Lachnospiraceae</taxon>
        <taxon>Mobilisporobacter</taxon>
    </lineage>
</organism>
<dbReference type="InterPro" id="IPR014718">
    <property type="entry name" value="GH-type_carb-bd"/>
</dbReference>
<evidence type="ECO:0000313" key="1">
    <source>
        <dbReference type="EMBL" id="ROR28237.1"/>
    </source>
</evidence>
<gene>
    <name evidence="1" type="ORF">EDD66_105176</name>
</gene>
<proteinExistence type="predicted"/>
<dbReference type="InterPro" id="IPR027839">
    <property type="entry name" value="DUF4432"/>
</dbReference>
<dbReference type="GO" id="GO:0030246">
    <property type="term" value="F:carbohydrate binding"/>
    <property type="evidence" value="ECO:0007669"/>
    <property type="project" value="InterPro"/>
</dbReference>
<comment type="caution">
    <text evidence="1">The sequence shown here is derived from an EMBL/GenBank/DDBJ whole genome shotgun (WGS) entry which is preliminary data.</text>
</comment>
<dbReference type="Pfam" id="PF14486">
    <property type="entry name" value="DUF4432"/>
    <property type="match status" value="1"/>
</dbReference>
<dbReference type="Proteomes" id="UP000273083">
    <property type="component" value="Unassembled WGS sequence"/>
</dbReference>
<dbReference type="Gene3D" id="2.70.98.10">
    <property type="match status" value="1"/>
</dbReference>
<dbReference type="RefSeq" id="WP_170164314.1">
    <property type="nucleotide sequence ID" value="NZ_RJVG01000005.1"/>
</dbReference>
<name>A0A3N1XTP0_9FIRM</name>
<keyword evidence="2" id="KW-1185">Reference proteome</keyword>
<protein>
    <submittedName>
        <fullName evidence="1">Uncharacterized protein DUF4432</fullName>
    </submittedName>
</protein>
<evidence type="ECO:0000313" key="2">
    <source>
        <dbReference type="Proteomes" id="UP000273083"/>
    </source>
</evidence>
<dbReference type="AlphaFoldDB" id="A0A3N1XTP0"/>
<sequence>MAEYYDRYGKKLQIVTIDNGCMSFTVLPERGMDIGNIYINGEKVSWEEPEGELLHPDSVDLKEQGSWDKGFVASVTTIGPEVFGTPDRIRTVHGTGAYSTVDPYSFSQKETKEEIEVMGTVTIRGYEKNPVYKKDIRIVTKRNSTFLTRYERTFNLTENRQHIDDGFHIQPAGAFVSKGGRYVLPVKTEHMLLRDSAPIEEDPKRIYDHSMKLDPIRCYQYVPAEVRGLEMLPLPNTHHVTAEMLVDDRWTMAAVLVRPLDVFPRTLIAKRAINKPMYAIEPCKTRPNSIKQKAIDGELMYLEPHKYMDSWITLGYLLQQDEIKDVASRIEEAQGIKDEKK</sequence>
<reference evidence="1 2" key="1">
    <citation type="submission" date="2018-11" db="EMBL/GenBank/DDBJ databases">
        <title>Genomic Encyclopedia of Type Strains, Phase IV (KMG-IV): sequencing the most valuable type-strain genomes for metagenomic binning, comparative biology and taxonomic classification.</title>
        <authorList>
            <person name="Goeker M."/>
        </authorList>
    </citation>
    <scope>NUCLEOTIDE SEQUENCE [LARGE SCALE GENOMIC DNA]</scope>
    <source>
        <strain evidence="1 2">DSM 26537</strain>
    </source>
</reference>
<accession>A0A3N1XTP0</accession>
<dbReference type="EMBL" id="RJVG01000005">
    <property type="protein sequence ID" value="ROR28237.1"/>
    <property type="molecule type" value="Genomic_DNA"/>
</dbReference>